<dbReference type="EMBL" id="BAABDD010000001">
    <property type="protein sequence ID" value="GAA3723814.1"/>
    <property type="molecule type" value="Genomic_DNA"/>
</dbReference>
<accession>A0ABP7EXR9</accession>
<comment type="caution">
    <text evidence="1">The sequence shown here is derived from an EMBL/GenBank/DDBJ whole genome shotgun (WGS) entry which is preliminary data.</text>
</comment>
<sequence>MQHDVDAGAVATERFVDRIVDDLPHTVSKTTAVGGPDIHTWPLANRLKAFQDRKVSRGVILGVVEGCWEGGHVDSPAYRGLIGHTASASHSLSVERARLLEYAIGTVVRIAG</sequence>
<proteinExistence type="predicted"/>
<evidence type="ECO:0000313" key="2">
    <source>
        <dbReference type="Proteomes" id="UP001500908"/>
    </source>
</evidence>
<dbReference type="Proteomes" id="UP001500908">
    <property type="component" value="Unassembled WGS sequence"/>
</dbReference>
<reference evidence="2" key="1">
    <citation type="journal article" date="2019" name="Int. J. Syst. Evol. Microbiol.">
        <title>The Global Catalogue of Microorganisms (GCM) 10K type strain sequencing project: providing services to taxonomists for standard genome sequencing and annotation.</title>
        <authorList>
            <consortium name="The Broad Institute Genomics Platform"/>
            <consortium name="The Broad Institute Genome Sequencing Center for Infectious Disease"/>
            <person name="Wu L."/>
            <person name="Ma J."/>
        </authorList>
    </citation>
    <scope>NUCLEOTIDE SEQUENCE [LARGE SCALE GENOMIC DNA]</scope>
    <source>
        <strain evidence="2">JCM 17137</strain>
    </source>
</reference>
<organism evidence="1 2">
    <name type="scientific">Salinactinospora qingdaonensis</name>
    <dbReference type="NCBI Taxonomy" id="702744"/>
    <lineage>
        <taxon>Bacteria</taxon>
        <taxon>Bacillati</taxon>
        <taxon>Actinomycetota</taxon>
        <taxon>Actinomycetes</taxon>
        <taxon>Streptosporangiales</taxon>
        <taxon>Nocardiopsidaceae</taxon>
        <taxon>Salinactinospora</taxon>
    </lineage>
</organism>
<gene>
    <name evidence="1" type="ORF">GCM10022402_00560</name>
</gene>
<keyword evidence="2" id="KW-1185">Reference proteome</keyword>
<name>A0ABP7EXR9_9ACTN</name>
<protein>
    <submittedName>
        <fullName evidence="1">Uncharacterized protein</fullName>
    </submittedName>
</protein>
<evidence type="ECO:0000313" key="1">
    <source>
        <dbReference type="EMBL" id="GAA3723814.1"/>
    </source>
</evidence>